<protein>
    <submittedName>
        <fullName evidence="1">Uncharacterized protein</fullName>
    </submittedName>
</protein>
<proteinExistence type="predicted"/>
<evidence type="ECO:0000313" key="1">
    <source>
        <dbReference type="EMBL" id="AOX02157.1"/>
    </source>
</evidence>
<accession>A0A1D8TWY3</accession>
<dbReference type="EMBL" id="CP017599">
    <property type="protein sequence ID" value="AOX02157.1"/>
    <property type="molecule type" value="Genomic_DNA"/>
</dbReference>
<dbReference type="Proteomes" id="UP000177870">
    <property type="component" value="Chromosome"/>
</dbReference>
<evidence type="ECO:0000313" key="2">
    <source>
        <dbReference type="Proteomes" id="UP000177870"/>
    </source>
</evidence>
<gene>
    <name evidence="1" type="ORF">BJP34_24375</name>
</gene>
<sequence>MARISDYSIIRDSKFTLQVGADIDQDFSFSLPGDAHLGSRSILAFMVYPTSERVSFNISVNNSNQVSFTLGNSGLNTIHEVISANLLKHGNNRIKFVVTQGRMTFADVVLWWQRDV</sequence>
<organism evidence="1 2">
    <name type="scientific">Moorena producens PAL-8-15-08-1</name>
    <dbReference type="NCBI Taxonomy" id="1458985"/>
    <lineage>
        <taxon>Bacteria</taxon>
        <taxon>Bacillati</taxon>
        <taxon>Cyanobacteriota</taxon>
        <taxon>Cyanophyceae</taxon>
        <taxon>Coleofasciculales</taxon>
        <taxon>Coleofasciculaceae</taxon>
        <taxon>Moorena</taxon>
    </lineage>
</organism>
<dbReference type="AlphaFoldDB" id="A0A1D8TWY3"/>
<reference evidence="2" key="1">
    <citation type="submission" date="2016-10" db="EMBL/GenBank/DDBJ databases">
        <title>Comparative genomics uncovers the prolific and rare metabolic potential of the cyanobacterial genus Moorea.</title>
        <authorList>
            <person name="Leao T."/>
            <person name="Castelao G."/>
            <person name="Korobeynikov A."/>
            <person name="Monroe E.A."/>
            <person name="Podell S."/>
            <person name="Glukhov E."/>
            <person name="Allen E."/>
            <person name="Gerwick W.H."/>
            <person name="Gerwick L."/>
        </authorList>
    </citation>
    <scope>NUCLEOTIDE SEQUENCE [LARGE SCALE GENOMIC DNA]</scope>
    <source>
        <strain evidence="2">PAL-8-15-08-1</strain>
    </source>
</reference>
<dbReference type="OrthoDB" id="9553874at2"/>
<dbReference type="STRING" id="1458985.BJP34_24375"/>
<name>A0A1D8TWY3_9CYAN</name>
<dbReference type="KEGG" id="mpro:BJP34_24375"/>
<dbReference type="RefSeq" id="WP_070394578.1">
    <property type="nucleotide sequence ID" value="NZ_CP017599.1"/>
</dbReference>